<feature type="coiled-coil region" evidence="1">
    <location>
        <begin position="252"/>
        <end position="329"/>
    </location>
</feature>
<evidence type="ECO:0000313" key="4">
    <source>
        <dbReference type="Proteomes" id="UP001515480"/>
    </source>
</evidence>
<name>A0AB34ISM4_PRYPA</name>
<dbReference type="Proteomes" id="UP001515480">
    <property type="component" value="Unassembled WGS sequence"/>
</dbReference>
<evidence type="ECO:0000256" key="2">
    <source>
        <dbReference type="SAM" id="MobiDB-lite"/>
    </source>
</evidence>
<keyword evidence="1" id="KW-0175">Coiled coil</keyword>
<comment type="caution">
    <text evidence="3">The sequence shown here is derived from an EMBL/GenBank/DDBJ whole genome shotgun (WGS) entry which is preliminary data.</text>
</comment>
<sequence length="376" mass="41402">MFCSCVPCTLLDFEHCEMTAMMGRTQQVLVPLPRGTASRVPQIESLQEWADQLKPNMVVAVRANGAEWQSEGPVWLLHIDSEAFEVPEDMVHATAEYEAGWLVVRGRWYQLEQRSPRGYKLDTAERLVVANTMIRLQIALFAGGVWGKAPRAPRSGLHVMPEDSSQLDLSDSDSTNAAPPKPPPLKSARTATRTKFASADLPADDDDDSHRLLQSVLQQLASHHAQTDSGKMSARVQQKLDGLLDKARKTMHSNLAASRDEFERAKKAAEAKIASEAAKLDAAAREFEAEAAALSKAVGEFIQRNAHSRAAVQREAASAKEACARALQRHETSCAATVQKAIKKVRLIKQRRLPIDDLIRQVTGMSDSLEKELAQP</sequence>
<gene>
    <name evidence="3" type="ORF">AB1Y20_010888</name>
</gene>
<feature type="region of interest" description="Disordered" evidence="2">
    <location>
        <begin position="156"/>
        <end position="192"/>
    </location>
</feature>
<feature type="compositionally biased region" description="Low complexity" evidence="2">
    <location>
        <begin position="163"/>
        <end position="174"/>
    </location>
</feature>
<accession>A0AB34ISM4</accession>
<evidence type="ECO:0000256" key="1">
    <source>
        <dbReference type="SAM" id="Coils"/>
    </source>
</evidence>
<keyword evidence="4" id="KW-1185">Reference proteome</keyword>
<protein>
    <submittedName>
        <fullName evidence="3">Uncharacterized protein</fullName>
    </submittedName>
</protein>
<dbReference type="AlphaFoldDB" id="A0AB34ISM4"/>
<reference evidence="3 4" key="1">
    <citation type="journal article" date="2024" name="Science">
        <title>Giant polyketide synthase enzymes in the biosynthesis of giant marine polyether toxins.</title>
        <authorList>
            <person name="Fallon T.R."/>
            <person name="Shende V.V."/>
            <person name="Wierzbicki I.H."/>
            <person name="Pendleton A.L."/>
            <person name="Watervoot N.F."/>
            <person name="Auber R.P."/>
            <person name="Gonzalez D.J."/>
            <person name="Wisecaver J.H."/>
            <person name="Moore B.S."/>
        </authorList>
    </citation>
    <scope>NUCLEOTIDE SEQUENCE [LARGE SCALE GENOMIC DNA]</scope>
    <source>
        <strain evidence="3 4">12B1</strain>
    </source>
</reference>
<evidence type="ECO:0000313" key="3">
    <source>
        <dbReference type="EMBL" id="KAL1504483.1"/>
    </source>
</evidence>
<dbReference type="EMBL" id="JBGBPQ010000020">
    <property type="protein sequence ID" value="KAL1504483.1"/>
    <property type="molecule type" value="Genomic_DNA"/>
</dbReference>
<proteinExistence type="predicted"/>
<organism evidence="3 4">
    <name type="scientific">Prymnesium parvum</name>
    <name type="common">Toxic golden alga</name>
    <dbReference type="NCBI Taxonomy" id="97485"/>
    <lineage>
        <taxon>Eukaryota</taxon>
        <taxon>Haptista</taxon>
        <taxon>Haptophyta</taxon>
        <taxon>Prymnesiophyceae</taxon>
        <taxon>Prymnesiales</taxon>
        <taxon>Prymnesiaceae</taxon>
        <taxon>Prymnesium</taxon>
    </lineage>
</organism>